<evidence type="ECO:0000256" key="2">
    <source>
        <dbReference type="ARBA" id="ARBA00005992"/>
    </source>
</evidence>
<feature type="active site" description="Proton donor/acceptor" evidence="7">
    <location>
        <position position="456"/>
    </location>
</feature>
<dbReference type="Pfam" id="PF01471">
    <property type="entry name" value="PG_binding_1"/>
    <property type="match status" value="1"/>
</dbReference>
<dbReference type="SUPFAM" id="SSF47090">
    <property type="entry name" value="PGBD-like"/>
    <property type="match status" value="1"/>
</dbReference>
<evidence type="ECO:0000256" key="6">
    <source>
        <dbReference type="ARBA" id="ARBA00023316"/>
    </source>
</evidence>
<evidence type="ECO:0000259" key="8">
    <source>
        <dbReference type="PROSITE" id="PS52029"/>
    </source>
</evidence>
<dbReference type="Gene3D" id="1.10.101.10">
    <property type="entry name" value="PGBD-like superfamily/PGBD"/>
    <property type="match status" value="1"/>
</dbReference>
<dbReference type="Proteomes" id="UP000006073">
    <property type="component" value="Unassembled WGS sequence"/>
</dbReference>
<dbReference type="GO" id="GO:0008360">
    <property type="term" value="P:regulation of cell shape"/>
    <property type="evidence" value="ECO:0007669"/>
    <property type="project" value="UniProtKB-UniRule"/>
</dbReference>
<dbReference type="InterPro" id="IPR036365">
    <property type="entry name" value="PGBD-like_sf"/>
</dbReference>
<keyword evidence="5 7" id="KW-0573">Peptidoglycan synthesis</keyword>
<dbReference type="GO" id="GO:0004180">
    <property type="term" value="F:carboxypeptidase activity"/>
    <property type="evidence" value="ECO:0007669"/>
    <property type="project" value="UniProtKB-ARBA"/>
</dbReference>
<evidence type="ECO:0000256" key="7">
    <source>
        <dbReference type="PROSITE-ProRule" id="PRU01373"/>
    </source>
</evidence>
<accession>S2DC41</accession>
<dbReference type="InterPro" id="IPR005490">
    <property type="entry name" value="LD_TPept_cat_dom"/>
</dbReference>
<name>S2DC41_INDAL</name>
<feature type="domain" description="L,D-TPase catalytic" evidence="8">
    <location>
        <begin position="324"/>
        <end position="503"/>
    </location>
</feature>
<dbReference type="AlphaFoldDB" id="S2DC41"/>
<dbReference type="Gene3D" id="2.40.440.10">
    <property type="entry name" value="L,D-transpeptidase catalytic domain-like"/>
    <property type="match status" value="1"/>
</dbReference>
<keyword evidence="6 7" id="KW-0961">Cell wall biogenesis/degradation</keyword>
<dbReference type="GO" id="GO:0071555">
    <property type="term" value="P:cell wall organization"/>
    <property type="evidence" value="ECO:0007669"/>
    <property type="project" value="UniProtKB-UniRule"/>
</dbReference>
<dbReference type="CDD" id="cd16913">
    <property type="entry name" value="YkuD_like"/>
    <property type="match status" value="1"/>
</dbReference>
<sequence length="558" mass="64896">MKNFVTLIFIFITLGISAQDVPVQDEELSNQIRNFLENDSPEEIRMVMGRRLFSSVVMKRFYTSRGFEAAWSEDRKLNEIAYEMRYEIQQSKFDGLTPNDYHLKTINELFSLIEEDKRLGQASDFQALASLDVLLTDAFIMLASHLSLGKVDPEALKTTWNIQRNAPQLRFDEKLAEGLESGRLRKTIEEFYPNLSIYKKMRDGLREMYDFEAKMKLSTRLSWKTLKADKSIKPGENHSEIPEIRKRLIFWGYLNDSSQTDRVYDEQMEDAVKALQSRHGLEPDAVIGRGTMNAINQSPQDLVATASVNLERLRWLPDNVKDQELILVNTANFQLDLILNRDTVLTSRVIVGRSYHSTPQFSAEMSYLVFSPTWTVPNSITRSEIIPAVRKDPSYFQKKNMKLLTSDGTEVNPANIDWNKVNPRSFPYTVRQEPGEQNALGLVKFMFPNKYSVYIHDTPSRSLFAREDRALSHGCIRVQKPFELAKILLSYDQKWTDERIRNAMRQDREQTVLLNRKIPVIILYLTYWSDSKGTINFRNDLYNRDQEVYTALLQERNQ</sequence>
<dbReference type="EMBL" id="ALWO02000032">
    <property type="protein sequence ID" value="EOZ96762.1"/>
    <property type="molecule type" value="Genomic_DNA"/>
</dbReference>
<comment type="caution">
    <text evidence="9">The sequence shown here is derived from an EMBL/GenBank/DDBJ whole genome shotgun (WGS) entry which is preliminary data.</text>
</comment>
<keyword evidence="4 7" id="KW-0133">Cell shape</keyword>
<reference evidence="9 10" key="1">
    <citation type="journal article" date="2013" name="Genome Announc.">
        <title>Draft Genome Sequence of Indibacter alkaliphilus Strain LW1T, Isolated from Lonar Lake, a Haloalkaline Lake in the Buldana District of Maharashtra, India.</title>
        <authorList>
            <person name="Singh A."/>
            <person name="Kumar Jangir P."/>
            <person name="Sharma R."/>
            <person name="Singh A."/>
            <person name="Kumar Pinnaka A."/>
            <person name="Shivaji S."/>
        </authorList>
    </citation>
    <scope>NUCLEOTIDE SEQUENCE [LARGE SCALE GENOMIC DNA]</scope>
    <source>
        <strain evidence="10">CCUG 57479 / KCTC 22604 / LW1</strain>
    </source>
</reference>
<dbReference type="OrthoDB" id="9778545at2"/>
<dbReference type="STRING" id="1189612.A33Q_2072"/>
<dbReference type="InterPro" id="IPR052905">
    <property type="entry name" value="LD-transpeptidase_YkuD-like"/>
</dbReference>
<dbReference type="PANTHER" id="PTHR41533">
    <property type="entry name" value="L,D-TRANSPEPTIDASE HI_1667-RELATED"/>
    <property type="match status" value="1"/>
</dbReference>
<organism evidence="9 10">
    <name type="scientific">Indibacter alkaliphilus (strain CCUG 57479 / KCTC 22604 / LW1)</name>
    <dbReference type="NCBI Taxonomy" id="1189612"/>
    <lineage>
        <taxon>Bacteria</taxon>
        <taxon>Pseudomonadati</taxon>
        <taxon>Bacteroidota</taxon>
        <taxon>Cytophagia</taxon>
        <taxon>Cytophagales</taxon>
        <taxon>Cyclobacteriaceae</taxon>
    </lineage>
</organism>
<keyword evidence="10" id="KW-1185">Reference proteome</keyword>
<evidence type="ECO:0000256" key="1">
    <source>
        <dbReference type="ARBA" id="ARBA00004752"/>
    </source>
</evidence>
<comment type="pathway">
    <text evidence="1 7">Cell wall biogenesis; peptidoglycan biosynthesis.</text>
</comment>
<evidence type="ECO:0000313" key="10">
    <source>
        <dbReference type="Proteomes" id="UP000006073"/>
    </source>
</evidence>
<evidence type="ECO:0000256" key="4">
    <source>
        <dbReference type="ARBA" id="ARBA00022960"/>
    </source>
</evidence>
<evidence type="ECO:0000313" key="9">
    <source>
        <dbReference type="EMBL" id="EOZ96762.1"/>
    </source>
</evidence>
<dbReference type="InterPro" id="IPR002477">
    <property type="entry name" value="Peptidoglycan-bd-like"/>
</dbReference>
<dbReference type="InterPro" id="IPR045380">
    <property type="entry name" value="LD_TPept_scaffold_dom"/>
</dbReference>
<comment type="similarity">
    <text evidence="2">Belongs to the YkuD family.</text>
</comment>
<dbReference type="eggNOG" id="COG2989">
    <property type="taxonomic scope" value="Bacteria"/>
</dbReference>
<gene>
    <name evidence="9" type="ORF">A33Q_2072</name>
</gene>
<keyword evidence="3" id="KW-0808">Transferase</keyword>
<evidence type="ECO:0000256" key="5">
    <source>
        <dbReference type="ARBA" id="ARBA00022984"/>
    </source>
</evidence>
<dbReference type="GO" id="GO:0009252">
    <property type="term" value="P:peptidoglycan biosynthetic process"/>
    <property type="evidence" value="ECO:0007669"/>
    <property type="project" value="UniProtKB-UniPathway"/>
</dbReference>
<proteinExistence type="inferred from homology"/>
<dbReference type="InterPro" id="IPR038063">
    <property type="entry name" value="Transpep_catalytic_dom"/>
</dbReference>
<evidence type="ECO:0000256" key="3">
    <source>
        <dbReference type="ARBA" id="ARBA00022679"/>
    </source>
</evidence>
<dbReference type="RefSeq" id="WP_009034311.1">
    <property type="nucleotide sequence ID" value="NZ_ALWO02000032.1"/>
</dbReference>
<dbReference type="SUPFAM" id="SSF141523">
    <property type="entry name" value="L,D-transpeptidase catalytic domain-like"/>
    <property type="match status" value="1"/>
</dbReference>
<dbReference type="GO" id="GO:0016740">
    <property type="term" value="F:transferase activity"/>
    <property type="evidence" value="ECO:0007669"/>
    <property type="project" value="UniProtKB-KW"/>
</dbReference>
<dbReference type="InterPro" id="IPR036366">
    <property type="entry name" value="PGBDSf"/>
</dbReference>
<feature type="active site" description="Nucleophile" evidence="7">
    <location>
        <position position="475"/>
    </location>
</feature>
<dbReference type="UniPathway" id="UPA00219"/>
<dbReference type="PANTHER" id="PTHR41533:SF2">
    <property type="entry name" value="BLR7131 PROTEIN"/>
    <property type="match status" value="1"/>
</dbReference>
<dbReference type="Pfam" id="PF03734">
    <property type="entry name" value="YkuD"/>
    <property type="match status" value="1"/>
</dbReference>
<dbReference type="PROSITE" id="PS52029">
    <property type="entry name" value="LD_TPASE"/>
    <property type="match status" value="1"/>
</dbReference>
<dbReference type="Pfam" id="PF20142">
    <property type="entry name" value="Scaffold"/>
    <property type="match status" value="1"/>
</dbReference>
<protein>
    <submittedName>
        <fullName evidence="9">L,D-transpeptidase YcbB</fullName>
    </submittedName>
</protein>